<sequence>MEDNQRLMKPREETQIQRNEIRICKEPCKKDYVTCAIILLEEKDSTEIVLKAMGNAINRTIKIAEMIKTRIADLHQKVEVGVTDICSCSSQTTHRAPMIIIVLSKRCQPPIPADQVKPLGFEAGRGGRGRGRRGAGSHYMKTADDIKLFEEELTKNTYPDNEAKERIKSKTCIPRPAIDQQFWKMWHVKGLTKKRDKPDSLSIIGGAGVEIFVQSETQSPELEVAAEALHLLRKDEKEAGKCGPRISIKGPVKRKRPDDGAGTSSSTPN</sequence>
<gene>
    <name evidence="6" type="ORF">MKW98_020810</name>
</gene>
<dbReference type="SUPFAM" id="SSF82704">
    <property type="entry name" value="AlbA-like"/>
    <property type="match status" value="1"/>
</dbReference>
<proteinExistence type="inferred from homology"/>
<keyword evidence="7" id="KW-1185">Reference proteome</keyword>
<dbReference type="EMBL" id="JAJJMB010001184">
    <property type="protein sequence ID" value="KAI3958168.1"/>
    <property type="molecule type" value="Genomic_DNA"/>
</dbReference>
<dbReference type="GO" id="GO:0005634">
    <property type="term" value="C:nucleus"/>
    <property type="evidence" value="ECO:0007669"/>
    <property type="project" value="UniProtKB-SubCell"/>
</dbReference>
<evidence type="ECO:0000313" key="7">
    <source>
        <dbReference type="Proteomes" id="UP001202328"/>
    </source>
</evidence>
<dbReference type="InterPro" id="IPR036882">
    <property type="entry name" value="Alba-like_dom_sf"/>
</dbReference>
<dbReference type="InterPro" id="IPR051958">
    <property type="entry name" value="Alba-like_NAB"/>
</dbReference>
<evidence type="ECO:0000256" key="4">
    <source>
        <dbReference type="SAM" id="MobiDB-lite"/>
    </source>
</evidence>
<comment type="subcellular location">
    <subcellularLocation>
        <location evidence="1">Nucleus</location>
    </subcellularLocation>
</comment>
<dbReference type="Pfam" id="PF01918">
    <property type="entry name" value="Alba"/>
    <property type="match status" value="1"/>
</dbReference>
<dbReference type="GO" id="GO:0003723">
    <property type="term" value="F:RNA binding"/>
    <property type="evidence" value="ECO:0007669"/>
    <property type="project" value="TreeGrafter"/>
</dbReference>
<comment type="similarity">
    <text evidence="2">Belongs to the histone-like Alba family.</text>
</comment>
<comment type="caution">
    <text evidence="6">The sequence shown here is derived from an EMBL/GenBank/DDBJ whole genome shotgun (WGS) entry which is preliminary data.</text>
</comment>
<dbReference type="PANTHER" id="PTHR13516">
    <property type="entry name" value="RIBONUCLEASE P SUBUNIT P25"/>
    <property type="match status" value="1"/>
</dbReference>
<evidence type="ECO:0000256" key="3">
    <source>
        <dbReference type="ARBA" id="ARBA00023242"/>
    </source>
</evidence>
<feature type="region of interest" description="Disordered" evidence="4">
    <location>
        <begin position="239"/>
        <end position="269"/>
    </location>
</feature>
<dbReference type="InterPro" id="IPR002775">
    <property type="entry name" value="DNA/RNA-bd_Alba-like"/>
</dbReference>
<dbReference type="AlphaFoldDB" id="A0AAD4TFG3"/>
<evidence type="ECO:0000256" key="1">
    <source>
        <dbReference type="ARBA" id="ARBA00004123"/>
    </source>
</evidence>
<name>A0AAD4TFG3_9MAGN</name>
<feature type="domain" description="DNA/RNA-binding protein Alba-like" evidence="5">
    <location>
        <begin position="19"/>
        <end position="80"/>
    </location>
</feature>
<dbReference type="Proteomes" id="UP001202328">
    <property type="component" value="Unassembled WGS sequence"/>
</dbReference>
<evidence type="ECO:0000259" key="5">
    <source>
        <dbReference type="Pfam" id="PF01918"/>
    </source>
</evidence>
<dbReference type="Gene3D" id="3.30.110.20">
    <property type="entry name" value="Alba-like domain"/>
    <property type="match status" value="1"/>
</dbReference>
<feature type="region of interest" description="Disordered" evidence="4">
    <location>
        <begin position="118"/>
        <end position="137"/>
    </location>
</feature>
<accession>A0AAD4TFG3</accession>
<dbReference type="PANTHER" id="PTHR13516:SF4">
    <property type="entry name" value="FI09323P"/>
    <property type="match status" value="1"/>
</dbReference>
<reference evidence="6" key="1">
    <citation type="submission" date="2022-04" db="EMBL/GenBank/DDBJ databases">
        <title>A functionally conserved STORR gene fusion in Papaver species that diverged 16.8 million years ago.</title>
        <authorList>
            <person name="Catania T."/>
        </authorList>
    </citation>
    <scope>NUCLEOTIDE SEQUENCE</scope>
    <source>
        <strain evidence="6">S-188037</strain>
    </source>
</reference>
<evidence type="ECO:0000313" key="6">
    <source>
        <dbReference type="EMBL" id="KAI3958168.1"/>
    </source>
</evidence>
<keyword evidence="3" id="KW-0539">Nucleus</keyword>
<protein>
    <recommendedName>
        <fullName evidence="5">DNA/RNA-binding protein Alba-like domain-containing protein</fullName>
    </recommendedName>
</protein>
<organism evidence="6 7">
    <name type="scientific">Papaver atlanticum</name>
    <dbReference type="NCBI Taxonomy" id="357466"/>
    <lineage>
        <taxon>Eukaryota</taxon>
        <taxon>Viridiplantae</taxon>
        <taxon>Streptophyta</taxon>
        <taxon>Embryophyta</taxon>
        <taxon>Tracheophyta</taxon>
        <taxon>Spermatophyta</taxon>
        <taxon>Magnoliopsida</taxon>
        <taxon>Ranunculales</taxon>
        <taxon>Papaveraceae</taxon>
        <taxon>Papaveroideae</taxon>
        <taxon>Papaver</taxon>
    </lineage>
</organism>
<evidence type="ECO:0000256" key="2">
    <source>
        <dbReference type="ARBA" id="ARBA00008018"/>
    </source>
</evidence>